<evidence type="ECO:0000256" key="7">
    <source>
        <dbReference type="RuleBase" id="RU362114"/>
    </source>
</evidence>
<evidence type="ECO:0000259" key="9">
    <source>
        <dbReference type="PROSITE" id="PS51060"/>
    </source>
</evidence>
<evidence type="ECO:0000313" key="11">
    <source>
        <dbReference type="Proteomes" id="UP001054945"/>
    </source>
</evidence>
<evidence type="ECO:0000256" key="6">
    <source>
        <dbReference type="ARBA" id="ARBA00023242"/>
    </source>
</evidence>
<dbReference type="PANTHER" id="PTHR10459:SF108">
    <property type="entry name" value="POLY [ADP-RIBOSE] POLYMERASE"/>
    <property type="match status" value="1"/>
</dbReference>
<dbReference type="CDD" id="cd01437">
    <property type="entry name" value="parp_like"/>
    <property type="match status" value="1"/>
</dbReference>
<evidence type="ECO:0000259" key="8">
    <source>
        <dbReference type="PROSITE" id="PS51059"/>
    </source>
</evidence>
<dbReference type="InterPro" id="IPR012317">
    <property type="entry name" value="Poly(ADP-ribose)pol_cat_dom"/>
</dbReference>
<dbReference type="PANTHER" id="PTHR10459">
    <property type="entry name" value="DNA LIGASE"/>
    <property type="match status" value="1"/>
</dbReference>
<keyword evidence="3 7" id="KW-0808">Transferase</keyword>
<dbReference type="Proteomes" id="UP001054945">
    <property type="component" value="Unassembled WGS sequence"/>
</dbReference>
<dbReference type="InterPro" id="IPR004102">
    <property type="entry name" value="Poly(ADP-ribose)pol_reg_dom"/>
</dbReference>
<keyword evidence="11" id="KW-1185">Reference proteome</keyword>
<proteinExistence type="predicted"/>
<evidence type="ECO:0000256" key="1">
    <source>
        <dbReference type="ARBA" id="ARBA00004123"/>
    </source>
</evidence>
<keyword evidence="5 7" id="KW-0520">NAD</keyword>
<dbReference type="PROSITE" id="PS51060">
    <property type="entry name" value="PARP_ALPHA_HD"/>
    <property type="match status" value="1"/>
</dbReference>
<feature type="domain" description="PARP catalytic" evidence="8">
    <location>
        <begin position="130"/>
        <end position="353"/>
    </location>
</feature>
<evidence type="ECO:0000313" key="10">
    <source>
        <dbReference type="EMBL" id="GIY43359.1"/>
    </source>
</evidence>
<dbReference type="GO" id="GO:0070212">
    <property type="term" value="P:protein poly-ADP-ribosylation"/>
    <property type="evidence" value="ECO:0007669"/>
    <property type="project" value="TreeGrafter"/>
</dbReference>
<evidence type="ECO:0000256" key="3">
    <source>
        <dbReference type="ARBA" id="ARBA00022679"/>
    </source>
</evidence>
<dbReference type="GO" id="GO:0005730">
    <property type="term" value="C:nucleolus"/>
    <property type="evidence" value="ECO:0007669"/>
    <property type="project" value="TreeGrafter"/>
</dbReference>
<keyword evidence="4" id="KW-0548">Nucleotidyltransferase</keyword>
<dbReference type="GO" id="GO:1990404">
    <property type="term" value="F:NAD+-protein mono-ADP-ribosyltransferase activity"/>
    <property type="evidence" value="ECO:0007669"/>
    <property type="project" value="TreeGrafter"/>
</dbReference>
<dbReference type="GO" id="GO:0003950">
    <property type="term" value="F:NAD+ poly-ADP-ribosyltransferase activity"/>
    <property type="evidence" value="ECO:0007669"/>
    <property type="project" value="UniProtKB-UniRule"/>
</dbReference>
<evidence type="ECO:0000256" key="5">
    <source>
        <dbReference type="ARBA" id="ARBA00023027"/>
    </source>
</evidence>
<feature type="domain" description="PARP alpha-helical" evidence="9">
    <location>
        <begin position="1"/>
        <end position="120"/>
    </location>
</feature>
<protein>
    <recommendedName>
        <fullName evidence="7">Poly [ADP-ribose] polymerase</fullName>
        <shortName evidence="7">PARP</shortName>
        <ecNumber evidence="7">2.4.2.-</ecNumber>
    </recommendedName>
</protein>
<dbReference type="Gene3D" id="3.90.228.10">
    <property type="match status" value="1"/>
</dbReference>
<evidence type="ECO:0000256" key="4">
    <source>
        <dbReference type="ARBA" id="ARBA00022695"/>
    </source>
</evidence>
<organism evidence="10 11">
    <name type="scientific">Caerostris extrusa</name>
    <name type="common">Bark spider</name>
    <name type="synonym">Caerostris bankana</name>
    <dbReference type="NCBI Taxonomy" id="172846"/>
    <lineage>
        <taxon>Eukaryota</taxon>
        <taxon>Metazoa</taxon>
        <taxon>Ecdysozoa</taxon>
        <taxon>Arthropoda</taxon>
        <taxon>Chelicerata</taxon>
        <taxon>Arachnida</taxon>
        <taxon>Araneae</taxon>
        <taxon>Araneomorphae</taxon>
        <taxon>Entelegynae</taxon>
        <taxon>Araneoidea</taxon>
        <taxon>Araneidae</taxon>
        <taxon>Caerostris</taxon>
    </lineage>
</organism>
<comment type="subcellular location">
    <subcellularLocation>
        <location evidence="1">Nucleus</location>
    </subcellularLocation>
</comment>
<evidence type="ECO:0000256" key="2">
    <source>
        <dbReference type="ARBA" id="ARBA00022676"/>
    </source>
</evidence>
<keyword evidence="6" id="KW-0539">Nucleus</keyword>
<dbReference type="GO" id="GO:0006302">
    <property type="term" value="P:double-strand break repair"/>
    <property type="evidence" value="ECO:0007669"/>
    <property type="project" value="TreeGrafter"/>
</dbReference>
<dbReference type="AlphaFoldDB" id="A0AAV4TDT9"/>
<dbReference type="Pfam" id="PF02877">
    <property type="entry name" value="PARP_reg"/>
    <property type="match status" value="1"/>
</dbReference>
<dbReference type="EC" id="2.4.2.-" evidence="7"/>
<sequence>MNVHTIEDTLQNLGVNAQYDVLPFGSLREETLSAAEKVLKDIGDIITEKDNLRQNVKSQEKFAELMHKIVKLSEEFYQLLPVYGFQYEKLCPLFSAPDVHSKLKLIHNLKHIGLSSQLILGASLKVSEINPKDYVYRSLNCNLSLLKPDSQEAQMILQYIHNTGCKQDIGVQSIYAVHIPEQVEQFRNTKLANHMLLWHGTRLSNMLSILSHGLQVAPLGAQMNGDLFGKGIYFADMFKKSEGYCMKHHSLKMKCILLCEVALGDCKEIEYNLVIDPAEKYDSVKAVGRRQPDPSKNVYWKGMTVPVGEPVNALEQGTSSSHHYLNFNEYVVYNASQVCVRYLIQFTDRDNIF</sequence>
<comment type="caution">
    <text evidence="10">The sequence shown here is derived from an EMBL/GenBank/DDBJ whole genome shotgun (WGS) entry which is preliminary data.</text>
</comment>
<dbReference type="GO" id="GO:0016779">
    <property type="term" value="F:nucleotidyltransferase activity"/>
    <property type="evidence" value="ECO:0007669"/>
    <property type="project" value="UniProtKB-KW"/>
</dbReference>
<name>A0AAV4TDT9_CAEEX</name>
<dbReference type="InterPro" id="IPR036616">
    <property type="entry name" value="Poly(ADP-ribose)pol_reg_dom_sf"/>
</dbReference>
<dbReference type="PROSITE" id="PS51059">
    <property type="entry name" value="PARP_CATALYTIC"/>
    <property type="match status" value="1"/>
</dbReference>
<accession>A0AAV4TDT9</accession>
<dbReference type="Gene3D" id="1.20.142.10">
    <property type="entry name" value="Poly(ADP-ribose) polymerase, regulatory domain"/>
    <property type="match status" value="1"/>
</dbReference>
<keyword evidence="2 7" id="KW-0328">Glycosyltransferase</keyword>
<dbReference type="Pfam" id="PF00644">
    <property type="entry name" value="PARP"/>
    <property type="match status" value="1"/>
</dbReference>
<dbReference type="SUPFAM" id="SSF56399">
    <property type="entry name" value="ADP-ribosylation"/>
    <property type="match status" value="1"/>
</dbReference>
<gene>
    <name evidence="10" type="primary">PARP2</name>
    <name evidence="10" type="ORF">CEXT_691331</name>
</gene>
<reference evidence="10 11" key="1">
    <citation type="submission" date="2021-06" db="EMBL/GenBank/DDBJ databases">
        <title>Caerostris extrusa draft genome.</title>
        <authorList>
            <person name="Kono N."/>
            <person name="Arakawa K."/>
        </authorList>
    </citation>
    <scope>NUCLEOTIDE SEQUENCE [LARGE SCALE GENOMIC DNA]</scope>
</reference>
<dbReference type="InterPro" id="IPR050800">
    <property type="entry name" value="ARTD/PARP"/>
</dbReference>
<dbReference type="EMBL" id="BPLR01010966">
    <property type="protein sequence ID" value="GIY43359.1"/>
    <property type="molecule type" value="Genomic_DNA"/>
</dbReference>
<dbReference type="SUPFAM" id="SSF47587">
    <property type="entry name" value="Domain of poly(ADP-ribose) polymerase"/>
    <property type="match status" value="1"/>
</dbReference>